<dbReference type="PANTHER" id="PTHR19370">
    <property type="entry name" value="NADH-CYTOCHROME B5 REDUCTASE"/>
    <property type="match status" value="1"/>
</dbReference>
<evidence type="ECO:0000256" key="2">
    <source>
        <dbReference type="ARBA" id="ARBA00022630"/>
    </source>
</evidence>
<dbReference type="Pfam" id="PF00970">
    <property type="entry name" value="FAD_binding_6"/>
    <property type="match status" value="1"/>
</dbReference>
<name>A0A7J8RXQ7_GOSDV</name>
<reference evidence="7 8" key="1">
    <citation type="journal article" date="2019" name="Genome Biol. Evol.">
        <title>Insights into the evolution of the New World diploid cottons (Gossypium, subgenus Houzingenia) based on genome sequencing.</title>
        <authorList>
            <person name="Grover C.E."/>
            <person name="Arick M.A. 2nd"/>
            <person name="Thrash A."/>
            <person name="Conover J.L."/>
            <person name="Sanders W.S."/>
            <person name="Peterson D.G."/>
            <person name="Frelichowski J.E."/>
            <person name="Scheffler J.A."/>
            <person name="Scheffler B.E."/>
            <person name="Wendel J.F."/>
        </authorList>
    </citation>
    <scope>NUCLEOTIDE SEQUENCE [LARGE SCALE GENOMIC DNA]</scope>
    <source>
        <strain evidence="7">27</strain>
        <tissue evidence="7">Leaf</tissue>
    </source>
</reference>
<keyword evidence="4" id="KW-0560">Oxidoreductase</keyword>
<keyword evidence="3 5" id="KW-0274">FAD</keyword>
<accession>A0A7J8RXQ7</accession>
<feature type="binding site" evidence="5">
    <location>
        <position position="35"/>
    </location>
    <ligand>
        <name>FAD</name>
        <dbReference type="ChEBI" id="CHEBI:57692"/>
    </ligand>
</feature>
<dbReference type="PANTHER" id="PTHR19370:SF184">
    <property type="entry name" value="NADH-CYTOCHROME B5 REDUCTASE-LIKE"/>
    <property type="match status" value="1"/>
</dbReference>
<keyword evidence="8" id="KW-1185">Reference proteome</keyword>
<gene>
    <name evidence="7" type="ORF">Godav_027919</name>
</gene>
<evidence type="ECO:0000313" key="8">
    <source>
        <dbReference type="Proteomes" id="UP000593561"/>
    </source>
</evidence>
<feature type="binding site" evidence="5">
    <location>
        <position position="11"/>
    </location>
    <ligand>
        <name>FAD</name>
        <dbReference type="ChEBI" id="CHEBI:57692"/>
    </ligand>
</feature>
<feature type="binding site" evidence="5">
    <location>
        <position position="36"/>
    </location>
    <ligand>
        <name>FAD</name>
        <dbReference type="ChEBI" id="CHEBI:57692"/>
    </ligand>
</feature>
<keyword evidence="2 5" id="KW-0285">Flavoprotein</keyword>
<comment type="cofactor">
    <cofactor evidence="1 5">
        <name>FAD</name>
        <dbReference type="ChEBI" id="CHEBI:57692"/>
    </cofactor>
</comment>
<evidence type="ECO:0000256" key="1">
    <source>
        <dbReference type="ARBA" id="ARBA00001974"/>
    </source>
</evidence>
<dbReference type="EMBL" id="JABFAC010000007">
    <property type="protein sequence ID" value="MBA0618599.1"/>
    <property type="molecule type" value="Genomic_DNA"/>
</dbReference>
<feature type="domain" description="Flavoprotein pyridine nucleotide cytochrome reductase-like FAD-binding" evidence="6">
    <location>
        <begin position="5"/>
        <end position="54"/>
    </location>
</feature>
<evidence type="ECO:0000313" key="7">
    <source>
        <dbReference type="EMBL" id="MBA0618599.1"/>
    </source>
</evidence>
<dbReference type="Gene3D" id="2.40.30.10">
    <property type="entry name" value="Translation factors"/>
    <property type="match status" value="1"/>
</dbReference>
<dbReference type="AlphaFoldDB" id="A0A7J8RXQ7"/>
<dbReference type="SUPFAM" id="SSF63380">
    <property type="entry name" value="Riboflavin synthase domain-like"/>
    <property type="match status" value="1"/>
</dbReference>
<organism evidence="7 8">
    <name type="scientific">Gossypium davidsonii</name>
    <name type="common">Davidson's cotton</name>
    <name type="synonym">Gossypium klotzschianum subsp. davidsonii</name>
    <dbReference type="NCBI Taxonomy" id="34287"/>
    <lineage>
        <taxon>Eukaryota</taxon>
        <taxon>Viridiplantae</taxon>
        <taxon>Streptophyta</taxon>
        <taxon>Embryophyta</taxon>
        <taxon>Tracheophyta</taxon>
        <taxon>Spermatophyta</taxon>
        <taxon>Magnoliopsida</taxon>
        <taxon>eudicotyledons</taxon>
        <taxon>Gunneridae</taxon>
        <taxon>Pentapetalae</taxon>
        <taxon>rosids</taxon>
        <taxon>malvids</taxon>
        <taxon>Malvales</taxon>
        <taxon>Malvaceae</taxon>
        <taxon>Malvoideae</taxon>
        <taxon>Gossypium</taxon>
    </lineage>
</organism>
<dbReference type="InterPro" id="IPR017938">
    <property type="entry name" value="Riboflavin_synthase-like_b-brl"/>
</dbReference>
<evidence type="ECO:0000259" key="6">
    <source>
        <dbReference type="Pfam" id="PF00970"/>
    </source>
</evidence>
<dbReference type="GO" id="GO:0004128">
    <property type="term" value="F:cytochrome-b5 reductase activity, acting on NAD(P)H"/>
    <property type="evidence" value="ECO:0007669"/>
    <property type="project" value="TreeGrafter"/>
</dbReference>
<dbReference type="GO" id="GO:0022900">
    <property type="term" value="P:electron transport chain"/>
    <property type="evidence" value="ECO:0007669"/>
    <property type="project" value="TreeGrafter"/>
</dbReference>
<dbReference type="InterPro" id="IPR001834">
    <property type="entry name" value="CBR-like"/>
</dbReference>
<feature type="non-terminal residue" evidence="7">
    <location>
        <position position="1"/>
    </location>
</feature>
<evidence type="ECO:0000256" key="3">
    <source>
        <dbReference type="ARBA" id="ARBA00022827"/>
    </source>
</evidence>
<evidence type="ECO:0000256" key="4">
    <source>
        <dbReference type="ARBA" id="ARBA00023002"/>
    </source>
</evidence>
<feature type="binding site" evidence="5">
    <location>
        <position position="28"/>
    </location>
    <ligand>
        <name>FAD</name>
        <dbReference type="ChEBI" id="CHEBI:57692"/>
    </ligand>
</feature>
<protein>
    <recommendedName>
        <fullName evidence="6">Flavoprotein pyridine nucleotide cytochrome reductase-like FAD-binding domain-containing protein</fullName>
    </recommendedName>
</protein>
<comment type="caution">
    <text evidence="7">The sequence shown here is derived from an EMBL/GenBank/DDBJ whole genome shotgun (WGS) entry which is preliminary data.</text>
</comment>
<feature type="binding site" evidence="5">
    <location>
        <position position="26"/>
    </location>
    <ligand>
        <name>FAD</name>
        <dbReference type="ChEBI" id="CHEBI:57692"/>
    </ligand>
</feature>
<dbReference type="InterPro" id="IPR008333">
    <property type="entry name" value="Cbr1-like_FAD-bd_dom"/>
</dbReference>
<dbReference type="Proteomes" id="UP000593561">
    <property type="component" value="Unassembled WGS sequence"/>
</dbReference>
<evidence type="ECO:0000256" key="5">
    <source>
        <dbReference type="PIRSR" id="PIRSR601834-1"/>
    </source>
</evidence>
<proteinExistence type="predicted"/>
<feature type="binding site" evidence="5">
    <location>
        <position position="10"/>
    </location>
    <ligand>
        <name>FAD</name>
        <dbReference type="ChEBI" id="CHEBI:57692"/>
    </ligand>
</feature>
<sequence length="54" mass="6243">MLLIEEVIKPYTPTTLDSDVGHFELVVKMYPQGRMSHHFRELRVGDYLAVKGPK</sequence>